<dbReference type="Gene3D" id="3.30.70.3040">
    <property type="match status" value="2"/>
</dbReference>
<evidence type="ECO:0000259" key="2">
    <source>
        <dbReference type="Pfam" id="PF18075"/>
    </source>
</evidence>
<protein>
    <submittedName>
        <fullName evidence="3">Permease-like cell division protein FtsX</fullName>
    </submittedName>
</protein>
<dbReference type="Pfam" id="PF18075">
    <property type="entry name" value="FtsX_ECD"/>
    <property type="match status" value="2"/>
</dbReference>
<evidence type="ECO:0000313" key="3">
    <source>
        <dbReference type="EMBL" id="MCK2214004.1"/>
    </source>
</evidence>
<keyword evidence="1" id="KW-1133">Transmembrane helix</keyword>
<keyword evidence="4" id="KW-1185">Reference proteome</keyword>
<dbReference type="Proteomes" id="UP001317259">
    <property type="component" value="Unassembled WGS sequence"/>
</dbReference>
<proteinExistence type="predicted"/>
<dbReference type="EMBL" id="JAKRKC020000001">
    <property type="protein sequence ID" value="MCK2214004.1"/>
    <property type="molecule type" value="Genomic_DNA"/>
</dbReference>
<evidence type="ECO:0000313" key="4">
    <source>
        <dbReference type="Proteomes" id="UP001317259"/>
    </source>
</evidence>
<organism evidence="3 4">
    <name type="scientific">Actinomadura luzonensis</name>
    <dbReference type="NCBI Taxonomy" id="2805427"/>
    <lineage>
        <taxon>Bacteria</taxon>
        <taxon>Bacillati</taxon>
        <taxon>Actinomycetota</taxon>
        <taxon>Actinomycetes</taxon>
        <taxon>Streptosporangiales</taxon>
        <taxon>Thermomonosporaceae</taxon>
        <taxon>Actinomadura</taxon>
    </lineage>
</organism>
<keyword evidence="1" id="KW-0812">Transmembrane</keyword>
<keyword evidence="1" id="KW-0472">Membrane</keyword>
<dbReference type="InterPro" id="IPR040690">
    <property type="entry name" value="FtsX_ECD"/>
</dbReference>
<accession>A0ABT0FP20</accession>
<reference evidence="3 4" key="1">
    <citation type="submission" date="2022-04" db="EMBL/GenBank/DDBJ databases">
        <title>Genome draft of Actinomadura sp. ATCC 31491.</title>
        <authorList>
            <person name="Shi X."/>
            <person name="Du Y."/>
        </authorList>
    </citation>
    <scope>NUCLEOTIDE SEQUENCE [LARGE SCALE GENOMIC DNA]</scope>
    <source>
        <strain evidence="3 4">ATCC 31491</strain>
    </source>
</reference>
<feature type="domain" description="FtsX extracellular" evidence="2">
    <location>
        <begin position="246"/>
        <end position="329"/>
    </location>
</feature>
<sequence>MNSPVEERLRAALAEAGATIDPDTLRPLRAAERRRARVDARLVTAGAAVVVATAATVAMLGFGLGDAAGEDRVVAAGPSLAEPGNADMTIVMCADGPLLLKEERCQGRAATAEQVREAERAALRLPQVESAYTVSQSLAYDNVRADFARNRTILDAVKVTDLPVSIRLAIREGEDHRKVEEALRDVPAVLGVFDNAATEAELSAGQRSKALLNVFLCAKGSALPACGARTEPGGDGPGGVTVTKEGKAVTLAQKKAIQRVIAGLPQVEEVTFEDQRAAYENFRRTFASNKALLNATKVSDLPESFRVLLKPEADWAGALAVLRRQPGVASAAYLPCQRDRLLALSRYGLSLSDDQVCSPGG</sequence>
<feature type="transmembrane region" description="Helical" evidence="1">
    <location>
        <begin position="42"/>
        <end position="64"/>
    </location>
</feature>
<comment type="caution">
    <text evidence="3">The sequence shown here is derived from an EMBL/GenBank/DDBJ whole genome shotgun (WGS) entry which is preliminary data.</text>
</comment>
<evidence type="ECO:0000256" key="1">
    <source>
        <dbReference type="SAM" id="Phobius"/>
    </source>
</evidence>
<name>A0ABT0FP20_9ACTN</name>
<dbReference type="RefSeq" id="WP_242373340.1">
    <property type="nucleotide sequence ID" value="NZ_JAKRKC020000001.1"/>
</dbReference>
<gene>
    <name evidence="3" type="ORF">MF672_009400</name>
</gene>
<feature type="domain" description="FtsX extracellular" evidence="2">
    <location>
        <begin position="88"/>
        <end position="190"/>
    </location>
</feature>